<sequence length="71" mass="7797">MKIFSDVKDVLKTGYDMAQDIMKELGLNPPQFDSIPDIFGTGNSTDVKLKIDDAKTFTEGLFSGQPDPRSA</sequence>
<organism evidence="1">
    <name type="scientific">Myoviridae sp. ctCo31</name>
    <dbReference type="NCBI Taxonomy" id="2825053"/>
    <lineage>
        <taxon>Viruses</taxon>
        <taxon>Duplodnaviria</taxon>
        <taxon>Heunggongvirae</taxon>
        <taxon>Uroviricota</taxon>
        <taxon>Caudoviricetes</taxon>
    </lineage>
</organism>
<evidence type="ECO:0000313" key="1">
    <source>
        <dbReference type="EMBL" id="DAF95764.1"/>
    </source>
</evidence>
<reference evidence="1" key="1">
    <citation type="journal article" date="2021" name="Proc. Natl. Acad. Sci. U.S.A.">
        <title>A Catalog of Tens of Thousands of Viruses from Human Metagenomes Reveals Hidden Associations with Chronic Diseases.</title>
        <authorList>
            <person name="Tisza M.J."/>
            <person name="Buck C.B."/>
        </authorList>
    </citation>
    <scope>NUCLEOTIDE SEQUENCE</scope>
    <source>
        <strain evidence="1">CtCo31</strain>
    </source>
</reference>
<protein>
    <submittedName>
        <fullName evidence="1">Uncharacterized protein</fullName>
    </submittedName>
</protein>
<proteinExistence type="predicted"/>
<name>A0A8S5UMW0_9CAUD</name>
<dbReference type="EMBL" id="BK016109">
    <property type="protein sequence ID" value="DAF95764.1"/>
    <property type="molecule type" value="Genomic_DNA"/>
</dbReference>
<accession>A0A8S5UMW0</accession>